<dbReference type="GO" id="GO:0000160">
    <property type="term" value="P:phosphorelay signal transduction system"/>
    <property type="evidence" value="ECO:0007669"/>
    <property type="project" value="InterPro"/>
</dbReference>
<comment type="caution">
    <text evidence="6">The sequence shown here is derived from an EMBL/GenBank/DDBJ whole genome shotgun (WGS) entry which is preliminary data.</text>
</comment>
<evidence type="ECO:0000256" key="2">
    <source>
        <dbReference type="ARBA" id="ARBA00023015"/>
    </source>
</evidence>
<feature type="domain" description="Response regulatory" evidence="5">
    <location>
        <begin position="11"/>
        <end position="127"/>
    </location>
</feature>
<evidence type="ECO:0000256" key="4">
    <source>
        <dbReference type="PROSITE-ProRule" id="PRU00169"/>
    </source>
</evidence>
<sequence>MTDSEDGQIIRTIIADDSSTVCKFVERALLQTGRKFDISMVHDGQRAVQLLGKQAFDLAFLDINMPQMNGVEVMAAIHVMGGKTFAISMSNELNATAEEKLKSFGAYDFLEKPFSNKQVHQLVRTFDAIRTRHKALIVDDSATVRRIVEKVLMKSIFDLEIDQAEDGPSALEKVKDCEYRIIFSDFNMPEMNGIELAQKLAAYKKGAETVLMSTEMTDALNQAAEQVGATAFLRKPFYPQDVDTILHHVFGLKHSRFSKQVRVFATT</sequence>
<feature type="modified residue" description="4-aspartylphosphate" evidence="4">
    <location>
        <position position="62"/>
    </location>
</feature>
<dbReference type="PROSITE" id="PS50110">
    <property type="entry name" value="RESPONSE_REGULATORY"/>
    <property type="match status" value="2"/>
</dbReference>
<gene>
    <name evidence="6" type="ORF">JF539_26975</name>
</gene>
<dbReference type="EMBL" id="JAEKJZ010000009">
    <property type="protein sequence ID" value="MBN9674030.1"/>
    <property type="molecule type" value="Genomic_DNA"/>
</dbReference>
<reference evidence="6" key="1">
    <citation type="submission" date="2020-12" db="EMBL/GenBank/DDBJ databases">
        <title>Oil enriched cultivation method for isolating marine PHA-producing bacteria.</title>
        <authorList>
            <person name="Zheng W."/>
            <person name="Yu S."/>
            <person name="Huang Y."/>
        </authorList>
    </citation>
    <scope>NUCLEOTIDE SEQUENCE</scope>
    <source>
        <strain evidence="6">SY-2-12</strain>
    </source>
</reference>
<dbReference type="SMART" id="SM00448">
    <property type="entry name" value="REC"/>
    <property type="match status" value="2"/>
</dbReference>
<feature type="modified residue" description="4-aspartylphosphate" evidence="4">
    <location>
        <position position="185"/>
    </location>
</feature>
<accession>A0A939EJ06</accession>
<keyword evidence="3" id="KW-0804">Transcription</keyword>
<evidence type="ECO:0000313" key="6">
    <source>
        <dbReference type="EMBL" id="MBN9674030.1"/>
    </source>
</evidence>
<dbReference type="InterPro" id="IPR011006">
    <property type="entry name" value="CheY-like_superfamily"/>
</dbReference>
<dbReference type="RefSeq" id="WP_207144326.1">
    <property type="nucleotide sequence ID" value="NZ_JAEKJZ010000009.1"/>
</dbReference>
<dbReference type="SUPFAM" id="SSF52172">
    <property type="entry name" value="CheY-like"/>
    <property type="match status" value="2"/>
</dbReference>
<dbReference type="InterPro" id="IPR001789">
    <property type="entry name" value="Sig_transdc_resp-reg_receiver"/>
</dbReference>
<feature type="domain" description="Response regulatory" evidence="5">
    <location>
        <begin position="134"/>
        <end position="250"/>
    </location>
</feature>
<name>A0A939EJ06_9HYPH</name>
<dbReference type="AlphaFoldDB" id="A0A939EJ06"/>
<organism evidence="6 7">
    <name type="scientific">Roseibium aggregatum</name>
    <dbReference type="NCBI Taxonomy" id="187304"/>
    <lineage>
        <taxon>Bacteria</taxon>
        <taxon>Pseudomonadati</taxon>
        <taxon>Pseudomonadota</taxon>
        <taxon>Alphaproteobacteria</taxon>
        <taxon>Hyphomicrobiales</taxon>
        <taxon>Stappiaceae</taxon>
        <taxon>Roseibium</taxon>
    </lineage>
</organism>
<proteinExistence type="predicted"/>
<keyword evidence="1 4" id="KW-0597">Phosphoprotein</keyword>
<evidence type="ECO:0000256" key="3">
    <source>
        <dbReference type="ARBA" id="ARBA00023163"/>
    </source>
</evidence>
<dbReference type="PANTHER" id="PTHR44591">
    <property type="entry name" value="STRESS RESPONSE REGULATOR PROTEIN 1"/>
    <property type="match status" value="1"/>
</dbReference>
<protein>
    <submittedName>
        <fullName evidence="6">Response regulator</fullName>
    </submittedName>
</protein>
<evidence type="ECO:0000259" key="5">
    <source>
        <dbReference type="PROSITE" id="PS50110"/>
    </source>
</evidence>
<keyword evidence="2" id="KW-0805">Transcription regulation</keyword>
<dbReference type="PANTHER" id="PTHR44591:SF3">
    <property type="entry name" value="RESPONSE REGULATORY DOMAIN-CONTAINING PROTEIN"/>
    <property type="match status" value="1"/>
</dbReference>
<dbReference type="Proteomes" id="UP000664096">
    <property type="component" value="Unassembled WGS sequence"/>
</dbReference>
<dbReference type="Gene3D" id="3.40.50.2300">
    <property type="match status" value="2"/>
</dbReference>
<dbReference type="Pfam" id="PF00072">
    <property type="entry name" value="Response_reg"/>
    <property type="match status" value="2"/>
</dbReference>
<evidence type="ECO:0000313" key="7">
    <source>
        <dbReference type="Proteomes" id="UP000664096"/>
    </source>
</evidence>
<dbReference type="InterPro" id="IPR050595">
    <property type="entry name" value="Bact_response_regulator"/>
</dbReference>
<evidence type="ECO:0000256" key="1">
    <source>
        <dbReference type="ARBA" id="ARBA00022553"/>
    </source>
</evidence>